<dbReference type="InterPro" id="IPR043502">
    <property type="entry name" value="DNA/RNA_pol_sf"/>
</dbReference>
<dbReference type="InterPro" id="IPR001584">
    <property type="entry name" value="Integrase_cat-core"/>
</dbReference>
<evidence type="ECO:0000256" key="5">
    <source>
        <dbReference type="ARBA" id="ARBA00022695"/>
    </source>
</evidence>
<reference evidence="15" key="1">
    <citation type="submission" date="2024-04" db="EMBL/GenBank/DDBJ databases">
        <title>Salinicola lusitanus LLJ914,a marine bacterium isolated from the Okinawa Trough.</title>
        <authorList>
            <person name="Li J."/>
        </authorList>
    </citation>
    <scope>NUCLEOTIDE SEQUENCE [LARGE SCALE GENOMIC DNA]</scope>
</reference>
<dbReference type="GO" id="GO:0008233">
    <property type="term" value="F:peptidase activity"/>
    <property type="evidence" value="ECO:0007669"/>
    <property type="project" value="UniProtKB-KW"/>
</dbReference>
<feature type="transmembrane region" description="Helical" evidence="11">
    <location>
        <begin position="1083"/>
        <end position="1102"/>
    </location>
</feature>
<proteinExistence type="inferred from homology"/>
<dbReference type="Pfam" id="PF17921">
    <property type="entry name" value="Integrase_H2C2"/>
    <property type="match status" value="1"/>
</dbReference>
<dbReference type="Pfam" id="PF00078">
    <property type="entry name" value="RVT_1"/>
    <property type="match status" value="1"/>
</dbReference>
<dbReference type="EC" id="3.1.26.4" evidence="2"/>
<keyword evidence="7" id="KW-0255">Endonuclease</keyword>
<dbReference type="Proteomes" id="UP001460270">
    <property type="component" value="Unassembled WGS sequence"/>
</dbReference>
<evidence type="ECO:0000256" key="11">
    <source>
        <dbReference type="SAM" id="Phobius"/>
    </source>
</evidence>
<dbReference type="GO" id="GO:0015074">
    <property type="term" value="P:DNA integration"/>
    <property type="evidence" value="ECO:0007669"/>
    <property type="project" value="InterPro"/>
</dbReference>
<dbReference type="Gene3D" id="3.30.70.270">
    <property type="match status" value="2"/>
</dbReference>
<sequence>MVSTITESFFREHFEPWGPDRLRSCHWLQLRAANGLEIPYIGYLELDVALCAQAPGPVIEALQKCHQVEASEPAPLTGNVKVRGSHAVRIPGGTIKLVTSTCSEQFAGDTALFEPPDFGLPAGLLVSPCLVRVERGCTNLVTHEIPLLDDVPIRQRYRRIPPSEYEAVKAHINQLLDAQVIRESSSPYASPIVLVRKKDGSLRLCVDYRLLNGKTRKDAFPLPRIEESLDALSGARWFSTIDLASGYNQVPVAELDKPKTAFCTPFGLFEFNRMPFGLCNAPSTFQRLMQRLFGDQQCQSLLLYLDDIVVFSSSVSQHVDRLDLVLGRLQQEGLKAKLEKCSFFKPKVKYLGHVISKEGVSTDPSKIEAVAEWKRPQHVTELRSFLGFASYYRRFVEGFAKLAAPLHKLVATIGGTKTKKGSGRSLGEVWTPQCEASFEGLKPSWSPLLCSRMQTSQSLSFWRLMRATVVLGPYCPKKLKAEYDLLPTPAVDNNPLSYLQSAKLGALEHRWAAQLAAFDFEIKYRSGRSNGNADALSRQYLPSSDMVVSLLPGSSVPFGLQHASGPVTAALSLVSALPGRSLADIQALQETDPDLKEFLVFWKQRTRPTKDERRRLSKATSLLLRQWDRIVAREGVLYRRLFRPDGGEEAFQLLLPAALREQTLEMLHQQHGHQGIERTLELVRQRCYWPQMSADIKQWVQQCERCQVAKDSAPVPHSYMGHLLASRPNEILAIDFTVLEPTRHGIENVLVMTDVFTKYTVAVPTRDQRAPTVAHVLTKEWFFKFGVPSRIHSDQGRCFEGALLHQLCDLYHVEKSRTTAYHPAGNGQCERFNRTLHNLLRTLPSSQKHDWASTGESPFFLMFGREPRLPVDFALGHVQEPLPGTVQHWVTEHCSKLKVAFAGARERLLTNANRRKERHDFHVREAPLQVGQLVYLRDHGARGRHKIQDLWRPDLYQVLKVPTGDGPVYTVAPAANLQATRNVHRDMLKAHVGHGLALEPHEGGPSRVEPAVTEGLRNGDSWFLVTGNLGAPGPVMPSGPGPLGDNAIPPLEDAPTGSRVDMPALVLVNQYYAARLVQLRGSILMFTIFLALGCLFLSILRLPCLGLLTPRRCGAGSLLPLPCGRACLEHAARVWGSLRSLGCCGIVPSSPAAAPPPPAACECALLCQQARGASSGAFLQAATSFKGGRCSVL</sequence>
<dbReference type="GO" id="GO:0006508">
    <property type="term" value="P:proteolysis"/>
    <property type="evidence" value="ECO:0007669"/>
    <property type="project" value="UniProtKB-KW"/>
</dbReference>
<dbReference type="InterPro" id="IPR041588">
    <property type="entry name" value="Integrase_H2C2"/>
</dbReference>
<feature type="domain" description="Integrase catalytic" evidence="13">
    <location>
        <begin position="724"/>
        <end position="843"/>
    </location>
</feature>
<dbReference type="GO" id="GO:0003676">
    <property type="term" value="F:nucleic acid binding"/>
    <property type="evidence" value="ECO:0007669"/>
    <property type="project" value="InterPro"/>
</dbReference>
<evidence type="ECO:0000256" key="10">
    <source>
        <dbReference type="ARBA" id="ARBA00039658"/>
    </source>
</evidence>
<keyword evidence="11" id="KW-0472">Membrane</keyword>
<evidence type="ECO:0000256" key="8">
    <source>
        <dbReference type="ARBA" id="ARBA00022801"/>
    </source>
</evidence>
<keyword evidence="6" id="KW-0540">Nuclease</keyword>
<comment type="caution">
    <text evidence="14">The sequence shown here is derived from an EMBL/GenBank/DDBJ whole genome shotgun (WGS) entry which is preliminary data.</text>
</comment>
<keyword evidence="11" id="KW-1133">Transmembrane helix</keyword>
<dbReference type="CDD" id="cd01647">
    <property type="entry name" value="RT_LTR"/>
    <property type="match status" value="1"/>
</dbReference>
<feature type="domain" description="Reverse transcriptase" evidence="12">
    <location>
        <begin position="176"/>
        <end position="355"/>
    </location>
</feature>
<dbReference type="InterPro" id="IPR036397">
    <property type="entry name" value="RNaseH_sf"/>
</dbReference>
<dbReference type="PANTHER" id="PTHR37984:SF5">
    <property type="entry name" value="PROTEIN NYNRIN-LIKE"/>
    <property type="match status" value="1"/>
</dbReference>
<dbReference type="PANTHER" id="PTHR37984">
    <property type="entry name" value="PROTEIN CBG26694"/>
    <property type="match status" value="1"/>
</dbReference>
<keyword evidence="5" id="KW-0548">Nucleotidyltransferase</keyword>
<name>A0AAW0P6V6_9GOBI</name>
<keyword evidence="4" id="KW-0808">Transferase</keyword>
<evidence type="ECO:0000256" key="6">
    <source>
        <dbReference type="ARBA" id="ARBA00022722"/>
    </source>
</evidence>
<organism evidence="14 15">
    <name type="scientific">Mugilogobius chulae</name>
    <name type="common">yellowstripe goby</name>
    <dbReference type="NCBI Taxonomy" id="88201"/>
    <lineage>
        <taxon>Eukaryota</taxon>
        <taxon>Metazoa</taxon>
        <taxon>Chordata</taxon>
        <taxon>Craniata</taxon>
        <taxon>Vertebrata</taxon>
        <taxon>Euteleostomi</taxon>
        <taxon>Actinopterygii</taxon>
        <taxon>Neopterygii</taxon>
        <taxon>Teleostei</taxon>
        <taxon>Neoteleostei</taxon>
        <taxon>Acanthomorphata</taxon>
        <taxon>Gobiaria</taxon>
        <taxon>Gobiiformes</taxon>
        <taxon>Gobioidei</taxon>
        <taxon>Gobiidae</taxon>
        <taxon>Gobionellinae</taxon>
        <taxon>Mugilogobius</taxon>
    </lineage>
</organism>
<keyword evidence="8" id="KW-0378">Hydrolase</keyword>
<dbReference type="InterPro" id="IPR050951">
    <property type="entry name" value="Retrovirus_Pol_polyprotein"/>
</dbReference>
<dbReference type="Gene3D" id="3.30.420.10">
    <property type="entry name" value="Ribonuclease H-like superfamily/Ribonuclease H"/>
    <property type="match status" value="1"/>
</dbReference>
<gene>
    <name evidence="14" type="ORF">WMY93_010192</name>
</gene>
<dbReference type="InterPro" id="IPR043128">
    <property type="entry name" value="Rev_trsase/Diguanyl_cyclase"/>
</dbReference>
<dbReference type="GO" id="GO:0003964">
    <property type="term" value="F:RNA-directed DNA polymerase activity"/>
    <property type="evidence" value="ECO:0007669"/>
    <property type="project" value="UniProtKB-KW"/>
</dbReference>
<dbReference type="EMBL" id="JBBPFD010000007">
    <property type="protein sequence ID" value="KAK7918908.1"/>
    <property type="molecule type" value="Genomic_DNA"/>
</dbReference>
<accession>A0AAW0P6V6</accession>
<keyword evidence="11" id="KW-0812">Transmembrane</keyword>
<dbReference type="InterPro" id="IPR000477">
    <property type="entry name" value="RT_dom"/>
</dbReference>
<dbReference type="SUPFAM" id="SSF53098">
    <property type="entry name" value="Ribonuclease H-like"/>
    <property type="match status" value="1"/>
</dbReference>
<evidence type="ECO:0000256" key="9">
    <source>
        <dbReference type="ARBA" id="ARBA00022918"/>
    </source>
</evidence>
<dbReference type="SUPFAM" id="SSF56672">
    <property type="entry name" value="DNA/RNA polymerases"/>
    <property type="match status" value="1"/>
</dbReference>
<dbReference type="PROSITE" id="PS50878">
    <property type="entry name" value="RT_POL"/>
    <property type="match status" value="1"/>
</dbReference>
<dbReference type="Gene3D" id="3.10.10.10">
    <property type="entry name" value="HIV Type 1 Reverse Transcriptase, subunit A, domain 1"/>
    <property type="match status" value="1"/>
</dbReference>
<evidence type="ECO:0000256" key="4">
    <source>
        <dbReference type="ARBA" id="ARBA00022679"/>
    </source>
</evidence>
<evidence type="ECO:0000256" key="7">
    <source>
        <dbReference type="ARBA" id="ARBA00022759"/>
    </source>
</evidence>
<protein>
    <recommendedName>
        <fullName evidence="10">Gypsy retrotransposon integrase-like protein 1</fullName>
        <ecNumber evidence="2">3.1.26.4</ecNumber>
    </recommendedName>
</protein>
<dbReference type="InterPro" id="IPR012337">
    <property type="entry name" value="RNaseH-like_sf"/>
</dbReference>
<keyword evidence="9" id="KW-0695">RNA-directed DNA polymerase</keyword>
<dbReference type="FunFam" id="3.30.420.10:FF:000032">
    <property type="entry name" value="Retrovirus-related Pol polyprotein from transposon 297-like Protein"/>
    <property type="match status" value="1"/>
</dbReference>
<comment type="similarity">
    <text evidence="1">Belongs to the beta type-B retroviral polymerase family. HERV class-II K(HML-2) pol subfamily.</text>
</comment>
<evidence type="ECO:0000256" key="2">
    <source>
        <dbReference type="ARBA" id="ARBA00012180"/>
    </source>
</evidence>
<evidence type="ECO:0000256" key="1">
    <source>
        <dbReference type="ARBA" id="ARBA00010879"/>
    </source>
</evidence>
<evidence type="ECO:0000256" key="3">
    <source>
        <dbReference type="ARBA" id="ARBA00022670"/>
    </source>
</evidence>
<dbReference type="AlphaFoldDB" id="A0AAW0P6V6"/>
<dbReference type="Gene3D" id="1.10.340.70">
    <property type="match status" value="1"/>
</dbReference>
<keyword evidence="15" id="KW-1185">Reference proteome</keyword>
<dbReference type="GO" id="GO:0004523">
    <property type="term" value="F:RNA-DNA hybrid ribonuclease activity"/>
    <property type="evidence" value="ECO:0007669"/>
    <property type="project" value="UniProtKB-EC"/>
</dbReference>
<evidence type="ECO:0000313" key="15">
    <source>
        <dbReference type="Proteomes" id="UP001460270"/>
    </source>
</evidence>
<evidence type="ECO:0000313" key="14">
    <source>
        <dbReference type="EMBL" id="KAK7918908.1"/>
    </source>
</evidence>
<evidence type="ECO:0000259" key="13">
    <source>
        <dbReference type="PROSITE" id="PS50994"/>
    </source>
</evidence>
<keyword evidence="3" id="KW-0645">Protease</keyword>
<dbReference type="Pfam" id="PF00665">
    <property type="entry name" value="rve"/>
    <property type="match status" value="1"/>
</dbReference>
<dbReference type="FunFam" id="3.10.10.10:FF:000007">
    <property type="entry name" value="Retrovirus-related Pol polyprotein from transposon 17.6-like Protein"/>
    <property type="match status" value="1"/>
</dbReference>
<dbReference type="PROSITE" id="PS50994">
    <property type="entry name" value="INTEGRASE"/>
    <property type="match status" value="1"/>
</dbReference>
<evidence type="ECO:0000259" key="12">
    <source>
        <dbReference type="PROSITE" id="PS50878"/>
    </source>
</evidence>
<dbReference type="FunFam" id="1.10.340.70:FF:000001">
    <property type="entry name" value="Retrovirus-related Pol polyprotein from transposon gypsy-like Protein"/>
    <property type="match status" value="1"/>
</dbReference>